<dbReference type="AlphaFoldDB" id="A0A428KTE0"/>
<dbReference type="RefSeq" id="WP_125418282.1">
    <property type="nucleotide sequence ID" value="NZ_RWIT01000002.1"/>
</dbReference>
<protein>
    <submittedName>
        <fullName evidence="2">Uncharacterized protein</fullName>
    </submittedName>
</protein>
<gene>
    <name evidence="2" type="ORF">EI291_04030</name>
</gene>
<accession>A0A428KTE0</accession>
<organism evidence="2 3">
    <name type="scientific">Hymenobacter rigui</name>
    <dbReference type="NCBI Taxonomy" id="334424"/>
    <lineage>
        <taxon>Bacteria</taxon>
        <taxon>Pseudomonadati</taxon>
        <taxon>Bacteroidota</taxon>
        <taxon>Cytophagia</taxon>
        <taxon>Cytophagales</taxon>
        <taxon>Hymenobacteraceae</taxon>
        <taxon>Hymenobacter</taxon>
    </lineage>
</organism>
<proteinExistence type="predicted"/>
<sequence>MYTVHESAIYAALAFVLSILSFITYQKLQDPTLMGVMAILQLPFIRYGGLKYVLSNGVLAVFGLDASSNIGLTLDALYEVKFSFAVANQEEWFFGVNVVPAIMLWYLMVRYKPIDSAEITKPKAG</sequence>
<feature type="transmembrane region" description="Helical" evidence="1">
    <location>
        <begin position="92"/>
        <end position="109"/>
    </location>
</feature>
<reference evidence="2 3" key="1">
    <citation type="submission" date="2018-12" db="EMBL/GenBank/DDBJ databases">
        <authorList>
            <person name="Feng G."/>
            <person name="Zhu H."/>
        </authorList>
    </citation>
    <scope>NUCLEOTIDE SEQUENCE [LARGE SCALE GENOMIC DNA]</scope>
    <source>
        <strain evidence="2 3">KCTC 12533</strain>
    </source>
</reference>
<evidence type="ECO:0000313" key="3">
    <source>
        <dbReference type="Proteomes" id="UP000273500"/>
    </source>
</evidence>
<feature type="transmembrane region" description="Helical" evidence="1">
    <location>
        <begin position="7"/>
        <end position="25"/>
    </location>
</feature>
<comment type="caution">
    <text evidence="2">The sequence shown here is derived from an EMBL/GenBank/DDBJ whole genome shotgun (WGS) entry which is preliminary data.</text>
</comment>
<dbReference type="OrthoDB" id="9826699at2"/>
<keyword evidence="1" id="KW-0812">Transmembrane</keyword>
<keyword evidence="1" id="KW-1133">Transmembrane helix</keyword>
<name>A0A428KTE0_9BACT</name>
<keyword evidence="3" id="KW-1185">Reference proteome</keyword>
<evidence type="ECO:0000256" key="1">
    <source>
        <dbReference type="SAM" id="Phobius"/>
    </source>
</evidence>
<dbReference type="EMBL" id="RWIT01000002">
    <property type="protein sequence ID" value="RSK49823.1"/>
    <property type="molecule type" value="Genomic_DNA"/>
</dbReference>
<keyword evidence="1" id="KW-0472">Membrane</keyword>
<evidence type="ECO:0000313" key="2">
    <source>
        <dbReference type="EMBL" id="RSK49823.1"/>
    </source>
</evidence>
<dbReference type="Proteomes" id="UP000273500">
    <property type="component" value="Unassembled WGS sequence"/>
</dbReference>